<sequence length="351" mass="37856">MLRQALRAAYMQSVLKPGREALAGGGVVRIPIIDRQKGPRPVASENDVLLSELVNRRKATSDAKAAPNPASDEENFDASRRHIIRLLSQHVWPKGDDGRGTRMRVLTALGLLITGKILNVQVPFFFKKTVDNLTDHATVAELGERAAEQAATVAPGAVDLVAASTLADPALLDLAASTDWFTIAGTALLGYGAARAGSSLFNELRNAVFTSVSQGAVRTAARDTFAHLHALDLSFHLRRQPAGLTRALDRGNKGIAFVLQSLVFNIAPTIFEVGLVCAVLTQMYGWPYAAATAATMAAYTAFTFRVTSWRIQHRRVMNRADNEAATRAGDSLVNYEAVKVRDPPARGWGLC</sequence>
<dbReference type="Proteomes" id="UP000030693">
    <property type="component" value="Unassembled WGS sequence"/>
</dbReference>
<evidence type="ECO:0000259" key="7">
    <source>
        <dbReference type="PROSITE" id="PS50929"/>
    </source>
</evidence>
<reference evidence="8" key="1">
    <citation type="submission" date="2013-04" db="EMBL/GenBank/DDBJ databases">
        <title>The Genome Sequence of Fonticula alba ATCC 38817.</title>
        <authorList>
            <consortium name="The Broad Institute Genomics Platform"/>
            <person name="Russ C."/>
            <person name="Cuomo C."/>
            <person name="Burger G."/>
            <person name="Gray M.W."/>
            <person name="Holland P.W.H."/>
            <person name="King N."/>
            <person name="Lang F.B.F."/>
            <person name="Roger A.J."/>
            <person name="Ruiz-Trillo I."/>
            <person name="Brown M."/>
            <person name="Walker B."/>
            <person name="Young S."/>
            <person name="Zeng Q."/>
            <person name="Gargeya S."/>
            <person name="Fitzgerald M."/>
            <person name="Haas B."/>
            <person name="Abouelleil A."/>
            <person name="Allen A.W."/>
            <person name="Alvarado L."/>
            <person name="Arachchi H.M."/>
            <person name="Berlin A.M."/>
            <person name="Chapman S.B."/>
            <person name="Gainer-Dewar J."/>
            <person name="Goldberg J."/>
            <person name="Griggs A."/>
            <person name="Gujja S."/>
            <person name="Hansen M."/>
            <person name="Howarth C."/>
            <person name="Imamovic A."/>
            <person name="Ireland A."/>
            <person name="Larimer J."/>
            <person name="McCowan C."/>
            <person name="Murphy C."/>
            <person name="Pearson M."/>
            <person name="Poon T.W."/>
            <person name="Priest M."/>
            <person name="Roberts A."/>
            <person name="Saif S."/>
            <person name="Shea T."/>
            <person name="Sisk P."/>
            <person name="Sykes S."/>
            <person name="Wortman J."/>
            <person name="Nusbaum C."/>
            <person name="Birren B."/>
        </authorList>
    </citation>
    <scope>NUCLEOTIDE SEQUENCE [LARGE SCALE GENOMIC DNA]</scope>
    <source>
        <strain evidence="8">ATCC 38817</strain>
    </source>
</reference>
<dbReference type="EMBL" id="KB932201">
    <property type="protein sequence ID" value="KCV72975.1"/>
    <property type="molecule type" value="Genomic_DNA"/>
</dbReference>
<keyword evidence="5 6" id="KW-0472">Membrane</keyword>
<comment type="subcellular location">
    <subcellularLocation>
        <location evidence="1">Membrane</location>
        <topology evidence="1">Multi-pass membrane protein</topology>
    </subcellularLocation>
</comment>
<keyword evidence="3 6" id="KW-0812">Transmembrane</keyword>
<evidence type="ECO:0000313" key="9">
    <source>
        <dbReference type="Proteomes" id="UP000030693"/>
    </source>
</evidence>
<dbReference type="InterPro" id="IPR036640">
    <property type="entry name" value="ABC1_TM_sf"/>
</dbReference>
<keyword evidence="4 6" id="KW-1133">Transmembrane helix</keyword>
<feature type="domain" description="ABC transmembrane type-1" evidence="7">
    <location>
        <begin position="106"/>
        <end position="339"/>
    </location>
</feature>
<protein>
    <recommendedName>
        <fullName evidence="7">ABC transmembrane type-1 domain-containing protein</fullName>
    </recommendedName>
</protein>
<evidence type="ECO:0000256" key="2">
    <source>
        <dbReference type="ARBA" id="ARBA00022448"/>
    </source>
</evidence>
<dbReference type="OrthoDB" id="6500128at2759"/>
<feature type="transmembrane region" description="Helical" evidence="6">
    <location>
        <begin position="287"/>
        <end position="307"/>
    </location>
</feature>
<dbReference type="PROSITE" id="PS50929">
    <property type="entry name" value="ABC_TM1F"/>
    <property type="match status" value="1"/>
</dbReference>
<dbReference type="InterPro" id="IPR039421">
    <property type="entry name" value="Type_1_exporter"/>
</dbReference>
<dbReference type="InterPro" id="IPR011527">
    <property type="entry name" value="ABC1_TM_dom"/>
</dbReference>
<evidence type="ECO:0000256" key="3">
    <source>
        <dbReference type="ARBA" id="ARBA00022692"/>
    </source>
</evidence>
<dbReference type="PANTHER" id="PTHR24221:SF402">
    <property type="entry name" value="IRON-SULFUR CLUSTERS TRANSPORTER ABCB7, MITOCHONDRIAL"/>
    <property type="match status" value="1"/>
</dbReference>
<name>A0A058ZF20_FONAL</name>
<proteinExistence type="predicted"/>
<dbReference type="GO" id="GO:0005743">
    <property type="term" value="C:mitochondrial inner membrane"/>
    <property type="evidence" value="ECO:0007669"/>
    <property type="project" value="TreeGrafter"/>
</dbReference>
<keyword evidence="9" id="KW-1185">Reference proteome</keyword>
<dbReference type="GO" id="GO:0140359">
    <property type="term" value="F:ABC-type transporter activity"/>
    <property type="evidence" value="ECO:0007669"/>
    <property type="project" value="InterPro"/>
</dbReference>
<dbReference type="AlphaFoldDB" id="A0A058ZF20"/>
<organism evidence="8">
    <name type="scientific">Fonticula alba</name>
    <name type="common">Slime mold</name>
    <dbReference type="NCBI Taxonomy" id="691883"/>
    <lineage>
        <taxon>Eukaryota</taxon>
        <taxon>Rotosphaerida</taxon>
        <taxon>Fonticulaceae</taxon>
        <taxon>Fonticula</taxon>
    </lineage>
</organism>
<dbReference type="GO" id="GO:0006879">
    <property type="term" value="P:intracellular iron ion homeostasis"/>
    <property type="evidence" value="ECO:0007669"/>
    <property type="project" value="TreeGrafter"/>
</dbReference>
<dbReference type="STRING" id="691883.A0A058ZF20"/>
<feature type="transmembrane region" description="Helical" evidence="6">
    <location>
        <begin position="255"/>
        <end position="281"/>
    </location>
</feature>
<evidence type="ECO:0000256" key="4">
    <source>
        <dbReference type="ARBA" id="ARBA00022989"/>
    </source>
</evidence>
<accession>A0A058ZF20</accession>
<evidence type="ECO:0000256" key="1">
    <source>
        <dbReference type="ARBA" id="ARBA00004141"/>
    </source>
</evidence>
<keyword evidence="2" id="KW-0813">Transport</keyword>
<dbReference type="Pfam" id="PF00664">
    <property type="entry name" value="ABC_membrane"/>
    <property type="match status" value="1"/>
</dbReference>
<dbReference type="eggNOG" id="KOG0057">
    <property type="taxonomic scope" value="Eukaryota"/>
</dbReference>
<dbReference type="Gene3D" id="1.20.1560.10">
    <property type="entry name" value="ABC transporter type 1, transmembrane domain"/>
    <property type="match status" value="1"/>
</dbReference>
<dbReference type="PANTHER" id="PTHR24221">
    <property type="entry name" value="ATP-BINDING CASSETTE SUB-FAMILY B"/>
    <property type="match status" value="1"/>
</dbReference>
<dbReference type="SUPFAM" id="SSF90123">
    <property type="entry name" value="ABC transporter transmembrane region"/>
    <property type="match status" value="1"/>
</dbReference>
<evidence type="ECO:0000313" key="8">
    <source>
        <dbReference type="EMBL" id="KCV72975.1"/>
    </source>
</evidence>
<evidence type="ECO:0000256" key="5">
    <source>
        <dbReference type="ARBA" id="ARBA00023136"/>
    </source>
</evidence>
<dbReference type="GeneID" id="20525253"/>
<dbReference type="RefSeq" id="XP_009492676.1">
    <property type="nucleotide sequence ID" value="XM_009494401.1"/>
</dbReference>
<dbReference type="GO" id="GO:0005524">
    <property type="term" value="F:ATP binding"/>
    <property type="evidence" value="ECO:0007669"/>
    <property type="project" value="InterPro"/>
</dbReference>
<evidence type="ECO:0000256" key="6">
    <source>
        <dbReference type="SAM" id="Phobius"/>
    </source>
</evidence>
<gene>
    <name evidence="8" type="ORF">H696_00528</name>
</gene>